<sequence>MATPRAHYRPILVTKRGELAAVEELSNDAKARMTPLFVAHPVEWNYETDSPARTAPEHVAGLGHKLAKAMGAGRAFFDPVFLTENTEWPYSEPHPLHTVITDAAERQLRLVPVVGLGRHSSYTAAAAEINRKTGEGACVRLSPQEWPTTPSNIQDLESLLTAIKVDPTNVDLILDLAEEVNSSLAVGLVSTTLSTLPHSSDWRSLTITASSFPKDLSGIQKGNITRIPRRDWKLWNSTVIYARNEGRRIPDFGDYAVSHPDPVVQADPRILSISASLRYTADADWLVAKGELFKGRGGTGSGGDAAIHVAQMIADAPEYCGRDYSAGDLWIHQVATTASNGGNPERWRRTATNHHLTFVTNSLANPGETSNEI</sequence>
<proteinExistence type="predicted"/>
<reference evidence="1 2" key="1">
    <citation type="submission" date="2016-10" db="EMBL/GenBank/DDBJ databases">
        <authorList>
            <person name="de Groot N.N."/>
        </authorList>
    </citation>
    <scope>NUCLEOTIDE SEQUENCE [LARGE SCALE GENOMIC DNA]</scope>
    <source>
        <strain evidence="1 2">CPCC 202699</strain>
    </source>
</reference>
<dbReference type="Pfam" id="PF14350">
    <property type="entry name" value="Beta_protein"/>
    <property type="match status" value="1"/>
</dbReference>
<dbReference type="STRING" id="589385.SAMN05421504_11638"/>
<dbReference type="OrthoDB" id="4764243at2"/>
<dbReference type="AlphaFoldDB" id="A0A1H3SX70"/>
<protein>
    <submittedName>
        <fullName evidence="1">Beta protein</fullName>
    </submittedName>
</protein>
<name>A0A1H3SX70_9PSEU</name>
<gene>
    <name evidence="1" type="ORF">SAMN05421504_11638</name>
</gene>
<accession>A0A1H3SX70</accession>
<evidence type="ECO:0000313" key="1">
    <source>
        <dbReference type="EMBL" id="SDZ42572.1"/>
    </source>
</evidence>
<evidence type="ECO:0000313" key="2">
    <source>
        <dbReference type="Proteomes" id="UP000199515"/>
    </source>
</evidence>
<dbReference type="EMBL" id="FNON01000016">
    <property type="protein sequence ID" value="SDZ42572.1"/>
    <property type="molecule type" value="Genomic_DNA"/>
</dbReference>
<organism evidence="1 2">
    <name type="scientific">Amycolatopsis xylanica</name>
    <dbReference type="NCBI Taxonomy" id="589385"/>
    <lineage>
        <taxon>Bacteria</taxon>
        <taxon>Bacillati</taxon>
        <taxon>Actinomycetota</taxon>
        <taxon>Actinomycetes</taxon>
        <taxon>Pseudonocardiales</taxon>
        <taxon>Pseudonocardiaceae</taxon>
        <taxon>Amycolatopsis</taxon>
    </lineage>
</organism>
<dbReference type="Proteomes" id="UP000199515">
    <property type="component" value="Unassembled WGS sequence"/>
</dbReference>
<dbReference type="InterPro" id="IPR025683">
    <property type="entry name" value="Protein_beta"/>
</dbReference>
<keyword evidence="2" id="KW-1185">Reference proteome</keyword>
<dbReference type="RefSeq" id="WP_091299923.1">
    <property type="nucleotide sequence ID" value="NZ_FNON01000016.1"/>
</dbReference>